<evidence type="ECO:0000256" key="2">
    <source>
        <dbReference type="ARBA" id="ARBA00022723"/>
    </source>
</evidence>
<comment type="subcellular location">
    <subcellularLocation>
        <location evidence="1">Nucleus</location>
    </subcellularLocation>
</comment>
<dbReference type="AlphaFoldDB" id="A0A8B8FMA0"/>
<reference evidence="8" key="1">
    <citation type="submission" date="2025-08" db="UniProtKB">
        <authorList>
            <consortium name="RefSeq"/>
        </authorList>
    </citation>
    <scope>IDENTIFICATION</scope>
    <source>
        <tissue evidence="8">Whole body</tissue>
    </source>
</reference>
<evidence type="ECO:0000313" key="8">
    <source>
        <dbReference type="RefSeq" id="XP_025411480.1"/>
    </source>
</evidence>
<feature type="domain" description="DUF659" evidence="6">
    <location>
        <begin position="33"/>
        <end position="165"/>
    </location>
</feature>
<keyword evidence="4" id="KW-0862">Zinc</keyword>
<dbReference type="GO" id="GO:0008270">
    <property type="term" value="F:zinc ion binding"/>
    <property type="evidence" value="ECO:0007669"/>
    <property type="project" value="UniProtKB-KW"/>
</dbReference>
<keyword evidence="3" id="KW-0863">Zinc-finger</keyword>
<name>A0A8B8FMA0_9HEMI</name>
<dbReference type="PANTHER" id="PTHR46481">
    <property type="entry name" value="ZINC FINGER BED DOMAIN-CONTAINING PROTEIN 4"/>
    <property type="match status" value="1"/>
</dbReference>
<dbReference type="GeneID" id="112684268"/>
<keyword evidence="2" id="KW-0479">Metal-binding</keyword>
<dbReference type="InterPro" id="IPR052035">
    <property type="entry name" value="ZnF_BED_domain_contain"/>
</dbReference>
<keyword evidence="7" id="KW-1185">Reference proteome</keyword>
<organism evidence="7 8">
    <name type="scientific">Sipha flava</name>
    <name type="common">yellow sugarcane aphid</name>
    <dbReference type="NCBI Taxonomy" id="143950"/>
    <lineage>
        <taxon>Eukaryota</taxon>
        <taxon>Metazoa</taxon>
        <taxon>Ecdysozoa</taxon>
        <taxon>Arthropoda</taxon>
        <taxon>Hexapoda</taxon>
        <taxon>Insecta</taxon>
        <taxon>Pterygota</taxon>
        <taxon>Neoptera</taxon>
        <taxon>Paraneoptera</taxon>
        <taxon>Hemiptera</taxon>
        <taxon>Sternorrhyncha</taxon>
        <taxon>Aphidomorpha</taxon>
        <taxon>Aphidoidea</taxon>
        <taxon>Aphididae</taxon>
        <taxon>Sipha</taxon>
    </lineage>
</organism>
<dbReference type="PANTHER" id="PTHR46481:SF10">
    <property type="entry name" value="ZINC FINGER BED DOMAIN-CONTAINING PROTEIN 39"/>
    <property type="match status" value="1"/>
</dbReference>
<dbReference type="SUPFAM" id="SSF53098">
    <property type="entry name" value="Ribonuclease H-like"/>
    <property type="match status" value="1"/>
</dbReference>
<protein>
    <submittedName>
        <fullName evidence="8">Zinc finger BED domain-containing protein 1-like</fullName>
    </submittedName>
</protein>
<keyword evidence="5" id="KW-0539">Nucleus</keyword>
<sequence>MITDDLQPLSFVENSGFQNVIRLLDSRYLDLLPSRRTLTKSILPDLYPTTKNKLQDILNKSSYISITSDIWTSLNTDSFMTITFHTFDSAFILKTFVLCTLKLENSHTGEYLIQTLENIFNEWGIRHKIVAIVTDSGANIKSAVNKLRIPHIPCTAHILNLIVTQALVFRSPYDDNDVLEQ</sequence>
<dbReference type="InterPro" id="IPR007021">
    <property type="entry name" value="DUF659"/>
</dbReference>
<evidence type="ECO:0000256" key="5">
    <source>
        <dbReference type="ARBA" id="ARBA00023242"/>
    </source>
</evidence>
<gene>
    <name evidence="8" type="primary">LOC112684268</name>
</gene>
<dbReference type="Pfam" id="PF04937">
    <property type="entry name" value="DUF659"/>
    <property type="match status" value="1"/>
</dbReference>
<evidence type="ECO:0000259" key="6">
    <source>
        <dbReference type="Pfam" id="PF04937"/>
    </source>
</evidence>
<evidence type="ECO:0000256" key="3">
    <source>
        <dbReference type="ARBA" id="ARBA00022771"/>
    </source>
</evidence>
<dbReference type="RefSeq" id="XP_025411480.1">
    <property type="nucleotide sequence ID" value="XM_025555695.1"/>
</dbReference>
<dbReference type="InterPro" id="IPR012337">
    <property type="entry name" value="RNaseH-like_sf"/>
</dbReference>
<dbReference type="OrthoDB" id="6615779at2759"/>
<dbReference type="Proteomes" id="UP000694846">
    <property type="component" value="Unplaced"/>
</dbReference>
<accession>A0A8B8FMA0</accession>
<evidence type="ECO:0000313" key="7">
    <source>
        <dbReference type="Proteomes" id="UP000694846"/>
    </source>
</evidence>
<dbReference type="SUPFAM" id="SSF140996">
    <property type="entry name" value="Hermes dimerisation domain"/>
    <property type="match status" value="1"/>
</dbReference>
<evidence type="ECO:0000256" key="4">
    <source>
        <dbReference type="ARBA" id="ARBA00022833"/>
    </source>
</evidence>
<dbReference type="GO" id="GO:0005634">
    <property type="term" value="C:nucleus"/>
    <property type="evidence" value="ECO:0007669"/>
    <property type="project" value="UniProtKB-SubCell"/>
</dbReference>
<evidence type="ECO:0000256" key="1">
    <source>
        <dbReference type="ARBA" id="ARBA00004123"/>
    </source>
</evidence>
<proteinExistence type="predicted"/>